<organism evidence="3">
    <name type="scientific">Salix viminalis</name>
    <name type="common">Common osier</name>
    <name type="synonym">Basket willow</name>
    <dbReference type="NCBI Taxonomy" id="40686"/>
    <lineage>
        <taxon>Eukaryota</taxon>
        <taxon>Viridiplantae</taxon>
        <taxon>Streptophyta</taxon>
        <taxon>Embryophyta</taxon>
        <taxon>Tracheophyta</taxon>
        <taxon>Spermatophyta</taxon>
        <taxon>Magnoliopsida</taxon>
        <taxon>eudicotyledons</taxon>
        <taxon>Gunneridae</taxon>
        <taxon>Pentapetalae</taxon>
        <taxon>rosids</taxon>
        <taxon>fabids</taxon>
        <taxon>Malpighiales</taxon>
        <taxon>Salicaceae</taxon>
        <taxon>Saliceae</taxon>
        <taxon>Salix</taxon>
    </lineage>
</organism>
<gene>
    <name evidence="3" type="ORF">SVIM_LOCUS197801</name>
</gene>
<keyword evidence="2" id="KW-0067">ATP-binding</keyword>
<accession>A0A6N2L963</accession>
<proteinExistence type="predicted"/>
<sequence>MEICCGDFAFWTSWNWENPSCQSACNRGRGKLYRHNCGLEMLKSSQRFSSPLPASWLLSLYLLMRIHVDAENRMKILRIILNREKLESDFQFDKLANATEGYSGSDLKVMHYWLLLISNLSFFEENIWP</sequence>
<evidence type="ECO:0000256" key="2">
    <source>
        <dbReference type="ARBA" id="ARBA00022840"/>
    </source>
</evidence>
<evidence type="ECO:0000313" key="3">
    <source>
        <dbReference type="EMBL" id="VFU37458.1"/>
    </source>
</evidence>
<dbReference type="EMBL" id="CAADRP010001258">
    <property type="protein sequence ID" value="VFU37458.1"/>
    <property type="molecule type" value="Genomic_DNA"/>
</dbReference>
<dbReference type="GO" id="GO:0005741">
    <property type="term" value="C:mitochondrial outer membrane"/>
    <property type="evidence" value="ECO:0007669"/>
    <property type="project" value="TreeGrafter"/>
</dbReference>
<evidence type="ECO:0008006" key="4">
    <source>
        <dbReference type="Google" id="ProtNLM"/>
    </source>
</evidence>
<dbReference type="InterPro" id="IPR051701">
    <property type="entry name" value="Mito_OM_Translocase_MSP1"/>
</dbReference>
<evidence type="ECO:0000256" key="1">
    <source>
        <dbReference type="ARBA" id="ARBA00022741"/>
    </source>
</evidence>
<dbReference type="Gene3D" id="1.10.8.60">
    <property type="match status" value="1"/>
</dbReference>
<protein>
    <recommendedName>
        <fullName evidence="4">AAA ATPase AAA+ lid domain-containing protein</fullName>
    </recommendedName>
</protein>
<dbReference type="AlphaFoldDB" id="A0A6N2L963"/>
<keyword evidence="1" id="KW-0547">Nucleotide-binding</keyword>
<dbReference type="GO" id="GO:0005524">
    <property type="term" value="F:ATP binding"/>
    <property type="evidence" value="ECO:0007669"/>
    <property type="project" value="UniProtKB-KW"/>
</dbReference>
<dbReference type="PANTHER" id="PTHR45644:SF78">
    <property type="entry name" value="P-LOOP CONTAINING NUCLEOSIDE TRIPHOSPHATE HYDROLASES SUPERFAMILY PROTEIN"/>
    <property type="match status" value="1"/>
</dbReference>
<reference evidence="3" key="1">
    <citation type="submission" date="2019-03" db="EMBL/GenBank/DDBJ databases">
        <authorList>
            <person name="Mank J."/>
            <person name="Almeida P."/>
        </authorList>
    </citation>
    <scope>NUCLEOTIDE SEQUENCE</scope>
    <source>
        <strain evidence="3">78183</strain>
    </source>
</reference>
<name>A0A6N2L963_SALVM</name>
<dbReference type="PANTHER" id="PTHR45644">
    <property type="entry name" value="AAA ATPASE, PUTATIVE (AFU_ORTHOLOGUE AFUA_2G12920)-RELATED-RELATED"/>
    <property type="match status" value="1"/>
</dbReference>